<feature type="region of interest" description="Disordered" evidence="10">
    <location>
        <begin position="554"/>
        <end position="579"/>
    </location>
</feature>
<feature type="region of interest" description="Disordered" evidence="10">
    <location>
        <begin position="454"/>
        <end position="492"/>
    </location>
</feature>
<dbReference type="GO" id="GO:0016433">
    <property type="term" value="F:rRNA (adenine) methyltransferase activity"/>
    <property type="evidence" value="ECO:0007669"/>
    <property type="project" value="TreeGrafter"/>
</dbReference>
<name>A0A9W8XYH8_9PLEO</name>
<dbReference type="OrthoDB" id="10258825at2759"/>
<keyword evidence="12" id="KW-1185">Reference proteome</keyword>
<comment type="function">
    <text evidence="9">S-adenosyl-L-methionine-dependent methyltransferase that specifically methylates the N(1) position of adenine in helix 25.1 in 25S rRNA. Required both for ribosomal 40S and 60S subunits biogenesis. Required for efficient pre-rRNA cleavage at site A2.</text>
</comment>
<keyword evidence="4 9" id="KW-0489">Methyltransferase</keyword>
<gene>
    <name evidence="11" type="primary">RRP8</name>
    <name evidence="11" type="ORF">N0V83_010211</name>
</gene>
<feature type="region of interest" description="Disordered" evidence="10">
    <location>
        <begin position="294"/>
        <end position="331"/>
    </location>
</feature>
<dbReference type="Proteomes" id="UP001140560">
    <property type="component" value="Unassembled WGS sequence"/>
</dbReference>
<feature type="region of interest" description="Disordered" evidence="10">
    <location>
        <begin position="62"/>
        <end position="86"/>
    </location>
</feature>
<dbReference type="EC" id="2.1.1.-" evidence="9"/>
<dbReference type="GO" id="GO:0005730">
    <property type="term" value="C:nucleolus"/>
    <property type="evidence" value="ECO:0007669"/>
    <property type="project" value="UniProtKB-SubCell"/>
</dbReference>
<dbReference type="CDD" id="cd02440">
    <property type="entry name" value="AdoMet_MTases"/>
    <property type="match status" value="1"/>
</dbReference>
<comment type="caution">
    <text evidence="11">The sequence shown here is derived from an EMBL/GenBank/DDBJ whole genome shotgun (WGS) entry which is preliminary data.</text>
</comment>
<evidence type="ECO:0000256" key="4">
    <source>
        <dbReference type="ARBA" id="ARBA00022603"/>
    </source>
</evidence>
<keyword evidence="7 9" id="KW-0539">Nucleus</keyword>
<keyword evidence="3 9" id="KW-0698">rRNA processing</keyword>
<dbReference type="InterPro" id="IPR007823">
    <property type="entry name" value="RRP8"/>
</dbReference>
<keyword evidence="5 9" id="KW-0808">Transferase</keyword>
<feature type="compositionally biased region" description="Basic residues" evidence="10">
    <location>
        <begin position="301"/>
        <end position="310"/>
    </location>
</feature>
<dbReference type="FunFam" id="1.10.10.2150:FF:000001">
    <property type="entry name" value="Ribosomal RNA-processing protein 8"/>
    <property type="match status" value="1"/>
</dbReference>
<comment type="subcellular location">
    <subcellularLocation>
        <location evidence="1 9">Nucleus</location>
        <location evidence="1 9">Nucleolus</location>
    </subcellularLocation>
</comment>
<evidence type="ECO:0000256" key="6">
    <source>
        <dbReference type="ARBA" id="ARBA00022691"/>
    </source>
</evidence>
<feature type="compositionally biased region" description="Basic and acidic residues" evidence="10">
    <location>
        <begin position="141"/>
        <end position="153"/>
    </location>
</feature>
<dbReference type="Gene3D" id="3.40.50.150">
    <property type="entry name" value="Vaccinia Virus protein VP39"/>
    <property type="match status" value="1"/>
</dbReference>
<sequence length="618" mass="66640">MSPTSRSVKPSAAQKFRDLDYTFAQLDLSPIHVLNSLTSDTTVASMFAVPGWNVSAPIKAQVEAPKPKDPNKLGKKALKRKEKQELQVNAENIGEYWDKVAAGKGVEAQGEEPVAQKAAEATGEDAPEKRGKKRKRGKAGGNKDKKESEDGASKVDAVAQDVSAEKPSAATDGDSMRDKKKRKKEQKAANQQVEANGVQAPEISQPLAPLSLIPEPKGLTPLQKSMRSKLASARFRHLNESLYTKPSAESLDLFKEDPSMFEDYHRGFAQQVEVWPENPVDSYVQSILSRGKIRNKDPWKDKKRQAKKGKGGAPEVEQPDSAVAPARGDAKPLPRNIKGHATIADLGCGTASLSYHLQSQLKPLNLTFHSFDLSKPSGPSASLVTVADISALPLPDNSVDVAIFCLALMGTNWLDFIDEAYRILRWRGELWVSEIKSRFGRVDRKTGKAPINSIGSLRKQLPDGKKGGGGGKKGKGADKGGEGEEGIAGSDDEAELAVNVDGADAKEGTDVSAFVEVLRKRGFVLDALPERPNDAIDLSNKMFVKMQFVKAAHPSRGKNAKEDQKAGAGRPSAVGGGAGALKMGIKGKKFGIVKEADDERGSEEKDKAVLKPCLYKIR</sequence>
<dbReference type="Gene3D" id="1.10.10.2150">
    <property type="entry name" value="Ribosomal RNA-processing protein 8, N-terminal domain"/>
    <property type="match status" value="1"/>
</dbReference>
<dbReference type="InterPro" id="IPR042036">
    <property type="entry name" value="RRP8_N"/>
</dbReference>
<accession>A0A9W8XYH8</accession>
<organism evidence="11 12">
    <name type="scientific">Neocucurbitaria cava</name>
    <dbReference type="NCBI Taxonomy" id="798079"/>
    <lineage>
        <taxon>Eukaryota</taxon>
        <taxon>Fungi</taxon>
        <taxon>Dikarya</taxon>
        <taxon>Ascomycota</taxon>
        <taxon>Pezizomycotina</taxon>
        <taxon>Dothideomycetes</taxon>
        <taxon>Pleosporomycetidae</taxon>
        <taxon>Pleosporales</taxon>
        <taxon>Pleosporineae</taxon>
        <taxon>Cucurbitariaceae</taxon>
        <taxon>Neocucurbitaria</taxon>
    </lineage>
</organism>
<dbReference type="SUPFAM" id="SSF53335">
    <property type="entry name" value="S-adenosyl-L-methionine-dependent methyltransferases"/>
    <property type="match status" value="1"/>
</dbReference>
<reference evidence="11" key="1">
    <citation type="submission" date="2022-10" db="EMBL/GenBank/DDBJ databases">
        <title>Tapping the CABI collections for fungal endophytes: first genome assemblies for Collariella, Neodidymelliopsis, Ascochyta clinopodiicola, Didymella pomorum, Didymosphaeria variabile, Neocosmospora piperis and Neocucurbitaria cava.</title>
        <authorList>
            <person name="Hill R."/>
        </authorList>
    </citation>
    <scope>NUCLEOTIDE SEQUENCE</scope>
    <source>
        <strain evidence="11">IMI 356814</strain>
    </source>
</reference>
<evidence type="ECO:0000256" key="7">
    <source>
        <dbReference type="ARBA" id="ARBA00023242"/>
    </source>
</evidence>
<dbReference type="AlphaFoldDB" id="A0A9W8XYH8"/>
<dbReference type="Pfam" id="PF05148">
    <property type="entry name" value="Methyltransf_8"/>
    <property type="match status" value="2"/>
</dbReference>
<evidence type="ECO:0000256" key="9">
    <source>
        <dbReference type="RuleBase" id="RU365074"/>
    </source>
</evidence>
<keyword evidence="6 9" id="KW-0949">S-adenosyl-L-methionine</keyword>
<dbReference type="PANTHER" id="PTHR12787">
    <property type="entry name" value="RIBOSOMAL RNA-PROCESSING PROTEIN 8"/>
    <property type="match status" value="1"/>
</dbReference>
<comment type="similarity">
    <text evidence="2 9">Belongs to the methyltransferase superfamily. RRP8 family.</text>
</comment>
<evidence type="ECO:0000256" key="8">
    <source>
        <dbReference type="ARBA" id="ARBA00076672"/>
    </source>
</evidence>
<evidence type="ECO:0000313" key="12">
    <source>
        <dbReference type="Proteomes" id="UP001140560"/>
    </source>
</evidence>
<dbReference type="GO" id="GO:0042273">
    <property type="term" value="P:ribosomal large subunit biogenesis"/>
    <property type="evidence" value="ECO:0007669"/>
    <property type="project" value="TreeGrafter"/>
</dbReference>
<proteinExistence type="inferred from homology"/>
<evidence type="ECO:0000256" key="3">
    <source>
        <dbReference type="ARBA" id="ARBA00022552"/>
    </source>
</evidence>
<feature type="region of interest" description="Disordered" evidence="10">
    <location>
        <begin position="107"/>
        <end position="203"/>
    </location>
</feature>
<protein>
    <recommendedName>
        <fullName evidence="8 9">Ribosomal RNA-processing protein 8</fullName>
        <ecNumber evidence="9">2.1.1.-</ecNumber>
    </recommendedName>
</protein>
<dbReference type="PANTHER" id="PTHR12787:SF0">
    <property type="entry name" value="RIBOSOMAL RNA-PROCESSING PROTEIN 8"/>
    <property type="match status" value="1"/>
</dbReference>
<evidence type="ECO:0000256" key="1">
    <source>
        <dbReference type="ARBA" id="ARBA00004604"/>
    </source>
</evidence>
<dbReference type="InterPro" id="IPR029063">
    <property type="entry name" value="SAM-dependent_MTases_sf"/>
</dbReference>
<dbReference type="EMBL" id="JAPEUY010000020">
    <property type="protein sequence ID" value="KAJ4363091.1"/>
    <property type="molecule type" value="Genomic_DNA"/>
</dbReference>
<evidence type="ECO:0000256" key="5">
    <source>
        <dbReference type="ARBA" id="ARBA00022679"/>
    </source>
</evidence>
<evidence type="ECO:0000313" key="11">
    <source>
        <dbReference type="EMBL" id="KAJ4363091.1"/>
    </source>
</evidence>
<evidence type="ECO:0000256" key="2">
    <source>
        <dbReference type="ARBA" id="ARBA00006301"/>
    </source>
</evidence>
<evidence type="ECO:0000256" key="10">
    <source>
        <dbReference type="SAM" id="MobiDB-lite"/>
    </source>
</evidence>